<keyword evidence="3" id="KW-0677">Repeat</keyword>
<evidence type="ECO:0000256" key="5">
    <source>
        <dbReference type="ARBA" id="ARBA00022833"/>
    </source>
</evidence>
<evidence type="ECO:0000256" key="1">
    <source>
        <dbReference type="ARBA" id="ARBA00004123"/>
    </source>
</evidence>
<gene>
    <name evidence="12" type="ORF">QYM36_005402</name>
</gene>
<feature type="domain" description="C2H2-type" evidence="11">
    <location>
        <begin position="547"/>
        <end position="574"/>
    </location>
</feature>
<feature type="region of interest" description="Disordered" evidence="10">
    <location>
        <begin position="455"/>
        <end position="503"/>
    </location>
</feature>
<evidence type="ECO:0000313" key="12">
    <source>
        <dbReference type="EMBL" id="KAK2719910.1"/>
    </source>
</evidence>
<dbReference type="SMART" id="SM00355">
    <property type="entry name" value="ZnF_C2H2"/>
    <property type="match status" value="2"/>
</dbReference>
<keyword evidence="8" id="KW-0539">Nucleus</keyword>
<keyword evidence="4 9" id="KW-0863">Zinc-finger</keyword>
<evidence type="ECO:0000256" key="8">
    <source>
        <dbReference type="ARBA" id="ARBA00023242"/>
    </source>
</evidence>
<dbReference type="AlphaFoldDB" id="A0AA88LFQ3"/>
<proteinExistence type="predicted"/>
<evidence type="ECO:0000313" key="13">
    <source>
        <dbReference type="Proteomes" id="UP001187531"/>
    </source>
</evidence>
<evidence type="ECO:0000259" key="11">
    <source>
        <dbReference type="PROSITE" id="PS50157"/>
    </source>
</evidence>
<feature type="compositionally biased region" description="Polar residues" evidence="10">
    <location>
        <begin position="455"/>
        <end position="474"/>
    </location>
</feature>
<dbReference type="InterPro" id="IPR050717">
    <property type="entry name" value="C2H2-ZF_Transcription_Reg"/>
</dbReference>
<dbReference type="InterPro" id="IPR013087">
    <property type="entry name" value="Znf_C2H2_type"/>
</dbReference>
<dbReference type="Pfam" id="PF00096">
    <property type="entry name" value="zf-C2H2"/>
    <property type="match status" value="2"/>
</dbReference>
<feature type="domain" description="C2H2-type" evidence="11">
    <location>
        <begin position="519"/>
        <end position="546"/>
    </location>
</feature>
<keyword evidence="7" id="KW-0804">Transcription</keyword>
<organism evidence="12 13">
    <name type="scientific">Artemia franciscana</name>
    <name type="common">Brine shrimp</name>
    <name type="synonym">Artemia sanfranciscana</name>
    <dbReference type="NCBI Taxonomy" id="6661"/>
    <lineage>
        <taxon>Eukaryota</taxon>
        <taxon>Metazoa</taxon>
        <taxon>Ecdysozoa</taxon>
        <taxon>Arthropoda</taxon>
        <taxon>Crustacea</taxon>
        <taxon>Branchiopoda</taxon>
        <taxon>Anostraca</taxon>
        <taxon>Artemiidae</taxon>
        <taxon>Artemia</taxon>
    </lineage>
</organism>
<evidence type="ECO:0000256" key="4">
    <source>
        <dbReference type="ARBA" id="ARBA00022771"/>
    </source>
</evidence>
<dbReference type="GO" id="GO:0000977">
    <property type="term" value="F:RNA polymerase II transcription regulatory region sequence-specific DNA binding"/>
    <property type="evidence" value="ECO:0007669"/>
    <property type="project" value="TreeGrafter"/>
</dbReference>
<sequence>MTTLDFELDWFFPISPDDGYGSRTQSVGSQDGDILNDQFINLFPSVADDIKKNESLVSLSDLDLYCKTEIAGKNISVSQIRNEIGNKKEEWISKYLSKPKLAEIQDGYKNDQILKNSAVNIKHVKVKSGEKSGYNIKSTSCNSANEIENVKDGLRIQKTGTEPCQTSFCVTQQHIARLLAEDTSKDFQTEQLVSDISSNPRKPSSEIVEISSIYQPDNIKIKNDSKTEFPFLRRLLTKDRKLQNSSRKPGGKVIIERREEPLFVSVPSKTSAPDKKDQADITRKIRDSGRKRAKKTKMSRNKNNISELQETCTTLAMLPHPTLEIHQNNCESTTILSTAEMGVQRSEINVLNPPQDNNLDLLFDIPTLVGLRTVASETDSTYTNLLPVSEAVNTDFPYSVAMSEPSLEQFLTDLLEETDATKPHQVGGEINDLQPDSLSDLLFLDTVFQSNSSVVSANSDTTVPSDSYMDSPNIYSDVSSDSVNNSYDSNNNSAYPTQNQSTNSKNALDAVEIRSKSNHTCRICGKVFKDKYSVTVHVRVHSGEKPFPCSLCSKPFRQKAHLAKHFLTHTNPNGRKRKRELKLLEEDKTLKKKKKIS</sequence>
<keyword evidence="6" id="KW-0805">Transcription regulation</keyword>
<dbReference type="Proteomes" id="UP001187531">
    <property type="component" value="Unassembled WGS sequence"/>
</dbReference>
<dbReference type="GO" id="GO:0008270">
    <property type="term" value="F:zinc ion binding"/>
    <property type="evidence" value="ECO:0007669"/>
    <property type="project" value="UniProtKB-KW"/>
</dbReference>
<protein>
    <recommendedName>
        <fullName evidence="11">C2H2-type domain-containing protein</fullName>
    </recommendedName>
</protein>
<dbReference type="PROSITE" id="PS00028">
    <property type="entry name" value="ZINC_FINGER_C2H2_1"/>
    <property type="match status" value="2"/>
</dbReference>
<reference evidence="12" key="1">
    <citation type="submission" date="2023-07" db="EMBL/GenBank/DDBJ databases">
        <title>Chromosome-level genome assembly of Artemia franciscana.</title>
        <authorList>
            <person name="Jo E."/>
        </authorList>
    </citation>
    <scope>NUCLEOTIDE SEQUENCE</scope>
    <source>
        <tissue evidence="12">Whole body</tissue>
    </source>
</reference>
<evidence type="ECO:0000256" key="9">
    <source>
        <dbReference type="PROSITE-ProRule" id="PRU00042"/>
    </source>
</evidence>
<feature type="compositionally biased region" description="Low complexity" evidence="10">
    <location>
        <begin position="475"/>
        <end position="493"/>
    </location>
</feature>
<dbReference type="PANTHER" id="PTHR14196">
    <property type="entry name" value="ODD-SKIPPED - RELATED"/>
    <property type="match status" value="1"/>
</dbReference>
<dbReference type="GO" id="GO:0000981">
    <property type="term" value="F:DNA-binding transcription factor activity, RNA polymerase II-specific"/>
    <property type="evidence" value="ECO:0007669"/>
    <property type="project" value="TreeGrafter"/>
</dbReference>
<name>A0AA88LFQ3_ARTSF</name>
<evidence type="ECO:0000256" key="2">
    <source>
        <dbReference type="ARBA" id="ARBA00022723"/>
    </source>
</evidence>
<keyword evidence="13" id="KW-1185">Reference proteome</keyword>
<evidence type="ECO:0000256" key="7">
    <source>
        <dbReference type="ARBA" id="ARBA00023163"/>
    </source>
</evidence>
<comment type="caution">
    <text evidence="12">The sequence shown here is derived from an EMBL/GenBank/DDBJ whole genome shotgun (WGS) entry which is preliminary data.</text>
</comment>
<dbReference type="GO" id="GO:0005634">
    <property type="term" value="C:nucleus"/>
    <property type="evidence" value="ECO:0007669"/>
    <property type="project" value="UniProtKB-SubCell"/>
</dbReference>
<dbReference type="PROSITE" id="PS50157">
    <property type="entry name" value="ZINC_FINGER_C2H2_2"/>
    <property type="match status" value="2"/>
</dbReference>
<keyword evidence="2" id="KW-0479">Metal-binding</keyword>
<dbReference type="SUPFAM" id="SSF57667">
    <property type="entry name" value="beta-beta-alpha zinc fingers"/>
    <property type="match status" value="1"/>
</dbReference>
<dbReference type="FunFam" id="3.30.160.60:FF:000303">
    <property type="entry name" value="Zinc finger protein 41"/>
    <property type="match status" value="1"/>
</dbReference>
<evidence type="ECO:0000256" key="6">
    <source>
        <dbReference type="ARBA" id="ARBA00023015"/>
    </source>
</evidence>
<evidence type="ECO:0000256" key="10">
    <source>
        <dbReference type="SAM" id="MobiDB-lite"/>
    </source>
</evidence>
<feature type="compositionally biased region" description="Polar residues" evidence="10">
    <location>
        <begin position="494"/>
        <end position="503"/>
    </location>
</feature>
<dbReference type="Gene3D" id="3.30.160.60">
    <property type="entry name" value="Classic Zinc Finger"/>
    <property type="match status" value="2"/>
</dbReference>
<dbReference type="PANTHER" id="PTHR14196:SF0">
    <property type="entry name" value="PROTEIN BOWEL"/>
    <property type="match status" value="1"/>
</dbReference>
<keyword evidence="5" id="KW-0862">Zinc</keyword>
<dbReference type="FunFam" id="3.30.160.60:FF:000096">
    <property type="entry name" value="Zinc finger and BTB domain-containing protein 18 isoform 1"/>
    <property type="match status" value="1"/>
</dbReference>
<dbReference type="InterPro" id="IPR036236">
    <property type="entry name" value="Znf_C2H2_sf"/>
</dbReference>
<dbReference type="EMBL" id="JAVRJZ010000008">
    <property type="protein sequence ID" value="KAK2719910.1"/>
    <property type="molecule type" value="Genomic_DNA"/>
</dbReference>
<comment type="subcellular location">
    <subcellularLocation>
        <location evidence="1">Nucleus</location>
    </subcellularLocation>
</comment>
<evidence type="ECO:0000256" key="3">
    <source>
        <dbReference type="ARBA" id="ARBA00022737"/>
    </source>
</evidence>
<accession>A0AA88LFQ3</accession>